<dbReference type="Proteomes" id="UP000799118">
    <property type="component" value="Unassembled WGS sequence"/>
</dbReference>
<evidence type="ECO:0000313" key="3">
    <source>
        <dbReference type="Proteomes" id="UP000799118"/>
    </source>
</evidence>
<feature type="region of interest" description="Disordered" evidence="1">
    <location>
        <begin position="191"/>
        <end position="226"/>
    </location>
</feature>
<dbReference type="AlphaFoldDB" id="A0A6A4H2V1"/>
<accession>A0A6A4H2V1</accession>
<organism evidence="2 3">
    <name type="scientific">Gymnopus androsaceus JB14</name>
    <dbReference type="NCBI Taxonomy" id="1447944"/>
    <lineage>
        <taxon>Eukaryota</taxon>
        <taxon>Fungi</taxon>
        <taxon>Dikarya</taxon>
        <taxon>Basidiomycota</taxon>
        <taxon>Agaricomycotina</taxon>
        <taxon>Agaricomycetes</taxon>
        <taxon>Agaricomycetidae</taxon>
        <taxon>Agaricales</taxon>
        <taxon>Marasmiineae</taxon>
        <taxon>Omphalotaceae</taxon>
        <taxon>Gymnopus</taxon>
    </lineage>
</organism>
<gene>
    <name evidence="2" type="ORF">BT96DRAFT_1023510</name>
</gene>
<name>A0A6A4H2V1_9AGAR</name>
<proteinExistence type="predicted"/>
<feature type="compositionally biased region" description="Pro residues" evidence="1">
    <location>
        <begin position="207"/>
        <end position="226"/>
    </location>
</feature>
<protein>
    <submittedName>
        <fullName evidence="2">Uncharacterized protein</fullName>
    </submittedName>
</protein>
<sequence length="226" mass="24145">MFKYRNSNMYNMSTAQYLHPFSLLQYLQLLIPTGLQTGFCAASAMDIDMNSSGHGSHNPSPLAPPPLPPCPPSLTAASSFNGGWEVPPQRIAFTPDAEPTSPTLDVSTTTSIMLAGLLAAIKDTLLLKDENHLHSGTSTFTSTHASKLYNWSPPRGEGLRSGRLSPETQELLTGIQSAELTFATSDLFEAVPDNEATHNSLSLLEPETPPSPLTPTPPDTPSTPSS</sequence>
<dbReference type="EMBL" id="ML769593">
    <property type="protein sequence ID" value="KAE9392522.1"/>
    <property type="molecule type" value="Genomic_DNA"/>
</dbReference>
<keyword evidence="3" id="KW-1185">Reference proteome</keyword>
<evidence type="ECO:0000313" key="2">
    <source>
        <dbReference type="EMBL" id="KAE9392522.1"/>
    </source>
</evidence>
<reference evidence="2" key="1">
    <citation type="journal article" date="2019" name="Environ. Microbiol.">
        <title>Fungal ecological strategies reflected in gene transcription - a case study of two litter decomposers.</title>
        <authorList>
            <person name="Barbi F."/>
            <person name="Kohler A."/>
            <person name="Barry K."/>
            <person name="Baskaran P."/>
            <person name="Daum C."/>
            <person name="Fauchery L."/>
            <person name="Ihrmark K."/>
            <person name="Kuo A."/>
            <person name="LaButti K."/>
            <person name="Lipzen A."/>
            <person name="Morin E."/>
            <person name="Grigoriev I.V."/>
            <person name="Henrissat B."/>
            <person name="Lindahl B."/>
            <person name="Martin F."/>
        </authorList>
    </citation>
    <scope>NUCLEOTIDE SEQUENCE</scope>
    <source>
        <strain evidence="2">JB14</strain>
    </source>
</reference>
<evidence type="ECO:0000256" key="1">
    <source>
        <dbReference type="SAM" id="MobiDB-lite"/>
    </source>
</evidence>